<dbReference type="EMBL" id="CP096649">
    <property type="protein sequence ID" value="UQK58828.1"/>
    <property type="molecule type" value="Genomic_DNA"/>
</dbReference>
<comment type="similarity">
    <text evidence="2">Belongs to the Orn/Lys/Arg decarboxylase class-I family.</text>
</comment>
<evidence type="ECO:0000259" key="6">
    <source>
        <dbReference type="Pfam" id="PF01276"/>
    </source>
</evidence>
<comment type="cofactor">
    <cofactor evidence="1">
        <name>pyridoxal 5'-phosphate</name>
        <dbReference type="ChEBI" id="CHEBI:597326"/>
    </cofactor>
</comment>
<evidence type="ECO:0000256" key="4">
    <source>
        <dbReference type="ARBA" id="ARBA00022898"/>
    </source>
</evidence>
<keyword evidence="5" id="KW-0456">Lyase</keyword>
<accession>A0A9E7DIZ7</accession>
<evidence type="ECO:0000256" key="5">
    <source>
        <dbReference type="ARBA" id="ARBA00023239"/>
    </source>
</evidence>
<keyword evidence="9" id="KW-1185">Reference proteome</keyword>
<evidence type="ECO:0000313" key="8">
    <source>
        <dbReference type="EMBL" id="UQK58828.1"/>
    </source>
</evidence>
<dbReference type="SUPFAM" id="SSF53383">
    <property type="entry name" value="PLP-dependent transferases"/>
    <property type="match status" value="1"/>
</dbReference>
<dbReference type="Pfam" id="PF01276">
    <property type="entry name" value="OKR_DC_1"/>
    <property type="match status" value="1"/>
</dbReference>
<evidence type="ECO:0000256" key="2">
    <source>
        <dbReference type="ARBA" id="ARBA00010671"/>
    </source>
</evidence>
<protein>
    <submittedName>
        <fullName evidence="8">Aminotransferase class V-fold PLP-dependent enzyme</fullName>
    </submittedName>
</protein>
<keyword evidence="4" id="KW-0663">Pyridoxal phosphate</keyword>
<dbReference type="Proteomes" id="UP000831151">
    <property type="component" value="Chromosome"/>
</dbReference>
<dbReference type="GO" id="GO:0016831">
    <property type="term" value="F:carboxy-lyase activity"/>
    <property type="evidence" value="ECO:0007669"/>
    <property type="project" value="UniProtKB-KW"/>
</dbReference>
<evidence type="ECO:0000256" key="1">
    <source>
        <dbReference type="ARBA" id="ARBA00001933"/>
    </source>
</evidence>
<dbReference type="InterPro" id="IPR036633">
    <property type="entry name" value="Prn/Lys/Arg_de-COase_C_sf"/>
</dbReference>
<sequence length="470" mass="53418">MKRPVFEALSKLKDENSVSFHMPGHKGKNTLFNWGDYIPAIDTTETYGMDNLLEPRGVILESEKEAAKVFGAMSTYYAVNGSTGSIYIAISTITKPGDTIIVQRNCHKSVYNALILNRLNPVYVYPKYNDDYHVLTGVDPDEIEDLILDNPEVKAVVVTHTNYYGIASDLERIAEICHNYGKILMVDEAHGPHMKFDDRLPKSALECGADIVIHSTHKTLTGFTQTSMIHVGSERIDTNKLRDRFQLYTTTSPSYLFTLSNETACAYMDGEGREKLHHNVTKCLEFIEELKKIDRVEVFEGDDFDKTIKSKDNTKILFKLEGVKGSRLRKELYERHNIRLEMSDYYYALIFATLMNEDEDYEKLLEAIRDLSKNLSYEEVKHIRVNMPDPKIIIRPADAYYSSKKIISLKDSLGEIVTSPIIPYPPGVPLLVPGEEITEEILDHIQFLKESDLNIVGLLGEDQDSLVVVD</sequence>
<keyword evidence="8" id="KW-0808">Transferase</keyword>
<dbReference type="SUPFAM" id="SSF55904">
    <property type="entry name" value="Ornithine decarboxylase C-terminal domain"/>
    <property type="match status" value="1"/>
</dbReference>
<evidence type="ECO:0000259" key="7">
    <source>
        <dbReference type="Pfam" id="PF03711"/>
    </source>
</evidence>
<feature type="domain" description="Orn/Lys/Arg decarboxylase C-terminal" evidence="7">
    <location>
        <begin position="364"/>
        <end position="453"/>
    </location>
</feature>
<reference evidence="8" key="1">
    <citation type="submission" date="2022-04" db="EMBL/GenBank/DDBJ databases">
        <title>Complete genome sequences of Ezakiella coagulans and Fenollaria massiliensis.</title>
        <authorList>
            <person name="France M.T."/>
            <person name="Clifford J."/>
            <person name="Narina S."/>
            <person name="Rutt L."/>
            <person name="Ravel J."/>
        </authorList>
    </citation>
    <scope>NUCLEOTIDE SEQUENCE</scope>
    <source>
        <strain evidence="8">C0061C2</strain>
    </source>
</reference>
<proteinExistence type="inferred from homology"/>
<dbReference type="KEGG" id="fms:M1R53_06215"/>
<gene>
    <name evidence="8" type="ORF">M1R53_06215</name>
</gene>
<dbReference type="AlphaFoldDB" id="A0A9E7DIZ7"/>
<keyword evidence="8" id="KW-0032">Aminotransferase</keyword>
<dbReference type="InterPro" id="IPR000310">
    <property type="entry name" value="Orn/Lys/Arg_deCO2ase_major_dom"/>
</dbReference>
<dbReference type="InterPro" id="IPR008286">
    <property type="entry name" value="Prn/Lys/Arg_de-COase_C"/>
</dbReference>
<evidence type="ECO:0000256" key="3">
    <source>
        <dbReference type="ARBA" id="ARBA00022793"/>
    </source>
</evidence>
<dbReference type="RefSeq" id="WP_249242383.1">
    <property type="nucleotide sequence ID" value="NZ_CP096649.1"/>
</dbReference>
<dbReference type="Gene3D" id="3.40.640.10">
    <property type="entry name" value="Type I PLP-dependent aspartate aminotransferase-like (Major domain)"/>
    <property type="match status" value="1"/>
</dbReference>
<dbReference type="GO" id="GO:0008483">
    <property type="term" value="F:transaminase activity"/>
    <property type="evidence" value="ECO:0007669"/>
    <property type="project" value="UniProtKB-KW"/>
</dbReference>
<dbReference type="InterPro" id="IPR052357">
    <property type="entry name" value="Orn_Lys_Arg_decarboxylase-I"/>
</dbReference>
<evidence type="ECO:0000313" key="9">
    <source>
        <dbReference type="Proteomes" id="UP000831151"/>
    </source>
</evidence>
<dbReference type="PANTHER" id="PTHR43277:SF4">
    <property type="entry name" value="ARGININE DECARBOXYLASE"/>
    <property type="match status" value="1"/>
</dbReference>
<dbReference type="PANTHER" id="PTHR43277">
    <property type="entry name" value="ARGININE DECARBOXYLASE"/>
    <property type="match status" value="1"/>
</dbReference>
<keyword evidence="3" id="KW-0210">Decarboxylase</keyword>
<name>A0A9E7DIZ7_9FIRM</name>
<dbReference type="Pfam" id="PF03711">
    <property type="entry name" value="OKR_DC_1_C"/>
    <property type="match status" value="1"/>
</dbReference>
<dbReference type="InterPro" id="IPR015421">
    <property type="entry name" value="PyrdxlP-dep_Trfase_major"/>
</dbReference>
<dbReference type="Gene3D" id="3.90.100.10">
    <property type="entry name" value="Orn/Lys/Arg decarboxylase, C-terminal domain"/>
    <property type="match status" value="1"/>
</dbReference>
<feature type="domain" description="Orn/Lys/Arg decarboxylases family 1 pyridoxal-P attachment site" evidence="6">
    <location>
        <begin position="4"/>
        <end position="300"/>
    </location>
</feature>
<organism evidence="8 9">
    <name type="scientific">Fenollaria massiliensis</name>
    <dbReference type="NCBI Taxonomy" id="938288"/>
    <lineage>
        <taxon>Bacteria</taxon>
        <taxon>Bacillati</taxon>
        <taxon>Bacillota</taxon>
        <taxon>Clostridia</taxon>
        <taxon>Eubacteriales</taxon>
        <taxon>Fenollaria</taxon>
    </lineage>
</organism>
<dbReference type="InterPro" id="IPR015424">
    <property type="entry name" value="PyrdxlP-dep_Trfase"/>
</dbReference>